<protein>
    <recommendedName>
        <fullName evidence="6">FecR protein domain-containing protein</fullName>
    </recommendedName>
</protein>
<evidence type="ECO:0000313" key="5">
    <source>
        <dbReference type="Proteomes" id="UP000031408"/>
    </source>
</evidence>
<dbReference type="InterPro" id="IPR012373">
    <property type="entry name" value="Ferrdict_sens_TM"/>
</dbReference>
<dbReference type="Gene3D" id="3.55.50.30">
    <property type="match status" value="1"/>
</dbReference>
<dbReference type="Proteomes" id="UP000031408">
    <property type="component" value="Unassembled WGS sequence"/>
</dbReference>
<dbReference type="FunFam" id="2.60.120.1440:FF:000001">
    <property type="entry name" value="Putative anti-sigma factor"/>
    <property type="match status" value="1"/>
</dbReference>
<dbReference type="Gene3D" id="2.60.120.1440">
    <property type="match status" value="1"/>
</dbReference>
<gene>
    <name evidence="4" type="ORF">OI18_10245</name>
</gene>
<accession>A0A0C1IKY0</accession>
<sequence>MPLDRLWELLAKKLSGEASLPELDELTELLRQQPEMHYPLQTITDLWHYHPPHNDDPTAAYDRHLNRMAAMSVDFNSPAEDAGIEFTAAEEETTPQPSRNRKLLWATISCLLLAVAAVWFLNTGRDRQSSSGPGNQGTYTVPTSEVSTGNGSKSKTVLPDGTQVWLNAGSKLVYNKDFGQEKREATLTGEAYFDVVKDPSQPFIIHTSQIDIRVLGTAFNVRSYPGDKTTEASLIRGSIEVRIHERPEEKILLKPNEKLVVNNDPGATQVKDIVHKAARKAEPLVVIDRINYWPSDSTILETSWMDNKLIFRDESFAELALRMERWFGVEISFNDEGLQKERLTGIFKTETLQQALDALQIVSPFRYRIEGNKVYLFK</sequence>
<evidence type="ECO:0000259" key="3">
    <source>
        <dbReference type="Pfam" id="PF16344"/>
    </source>
</evidence>
<evidence type="ECO:0008006" key="6">
    <source>
        <dbReference type="Google" id="ProtNLM"/>
    </source>
</evidence>
<evidence type="ECO:0000313" key="4">
    <source>
        <dbReference type="EMBL" id="KIC94830.1"/>
    </source>
</evidence>
<dbReference type="InterPro" id="IPR032508">
    <property type="entry name" value="FecR_C"/>
</dbReference>
<keyword evidence="5" id="KW-1185">Reference proteome</keyword>
<dbReference type="PANTHER" id="PTHR30273:SF2">
    <property type="entry name" value="PROTEIN FECR"/>
    <property type="match status" value="1"/>
</dbReference>
<dbReference type="GO" id="GO:0016989">
    <property type="term" value="F:sigma factor antagonist activity"/>
    <property type="evidence" value="ECO:0007669"/>
    <property type="project" value="TreeGrafter"/>
</dbReference>
<evidence type="ECO:0000256" key="1">
    <source>
        <dbReference type="SAM" id="MobiDB-lite"/>
    </source>
</evidence>
<proteinExistence type="predicted"/>
<feature type="compositionally biased region" description="Polar residues" evidence="1">
    <location>
        <begin position="129"/>
        <end position="155"/>
    </location>
</feature>
<organism evidence="4 5">
    <name type="scientific">Flavihumibacter solisilvae</name>
    <dbReference type="NCBI Taxonomy" id="1349421"/>
    <lineage>
        <taxon>Bacteria</taxon>
        <taxon>Pseudomonadati</taxon>
        <taxon>Bacteroidota</taxon>
        <taxon>Chitinophagia</taxon>
        <taxon>Chitinophagales</taxon>
        <taxon>Chitinophagaceae</taxon>
        <taxon>Flavihumibacter</taxon>
    </lineage>
</organism>
<dbReference type="EMBL" id="JSVC01000010">
    <property type="protein sequence ID" value="KIC94830.1"/>
    <property type="molecule type" value="Genomic_DNA"/>
</dbReference>
<dbReference type="AlphaFoldDB" id="A0A0C1IKY0"/>
<name>A0A0C1IKY0_9BACT</name>
<dbReference type="PANTHER" id="PTHR30273">
    <property type="entry name" value="PERIPLASMIC SIGNAL SENSOR AND SIGMA FACTOR ACTIVATOR FECR-RELATED"/>
    <property type="match status" value="1"/>
</dbReference>
<feature type="region of interest" description="Disordered" evidence="1">
    <location>
        <begin position="126"/>
        <end position="158"/>
    </location>
</feature>
<dbReference type="STRING" id="1349421.OI18_10245"/>
<evidence type="ECO:0000259" key="2">
    <source>
        <dbReference type="Pfam" id="PF04773"/>
    </source>
</evidence>
<dbReference type="InterPro" id="IPR006860">
    <property type="entry name" value="FecR"/>
</dbReference>
<dbReference type="OrthoDB" id="1523735at2"/>
<dbReference type="PIRSF" id="PIRSF018266">
    <property type="entry name" value="FecR"/>
    <property type="match status" value="1"/>
</dbReference>
<dbReference type="RefSeq" id="WP_039139566.1">
    <property type="nucleotide sequence ID" value="NZ_JSVC01000010.1"/>
</dbReference>
<comment type="caution">
    <text evidence="4">The sequence shown here is derived from an EMBL/GenBank/DDBJ whole genome shotgun (WGS) entry which is preliminary data.</text>
</comment>
<dbReference type="Pfam" id="PF16344">
    <property type="entry name" value="FecR_C"/>
    <property type="match status" value="1"/>
</dbReference>
<dbReference type="Pfam" id="PF04773">
    <property type="entry name" value="FecR"/>
    <property type="match status" value="1"/>
</dbReference>
<feature type="domain" description="Protein FecR C-terminal" evidence="3">
    <location>
        <begin position="308"/>
        <end position="375"/>
    </location>
</feature>
<feature type="domain" description="FecR protein" evidence="2">
    <location>
        <begin position="145"/>
        <end position="240"/>
    </location>
</feature>
<reference evidence="4 5" key="1">
    <citation type="submission" date="2014-11" db="EMBL/GenBank/DDBJ databases">
        <title>Genome sequence of Flavihumibacter solisilvae 3-3.</title>
        <authorList>
            <person name="Zhou G."/>
            <person name="Li M."/>
            <person name="Wang G."/>
        </authorList>
    </citation>
    <scope>NUCLEOTIDE SEQUENCE [LARGE SCALE GENOMIC DNA]</scope>
    <source>
        <strain evidence="4 5">3-3</strain>
    </source>
</reference>